<dbReference type="GO" id="GO:0043565">
    <property type="term" value="F:sequence-specific DNA binding"/>
    <property type="evidence" value="ECO:0007669"/>
    <property type="project" value="InterPro"/>
</dbReference>
<accession>A0AAN4UT94</accession>
<feature type="domain" description="DNA binding HTH" evidence="1">
    <location>
        <begin position="29"/>
        <end position="67"/>
    </location>
</feature>
<dbReference type="InterPro" id="IPR009057">
    <property type="entry name" value="Homeodomain-like_sf"/>
</dbReference>
<protein>
    <submittedName>
        <fullName evidence="3">Regulatory protein, Fis family</fullName>
    </submittedName>
</protein>
<dbReference type="Gene3D" id="1.10.10.60">
    <property type="entry name" value="Homeodomain-like"/>
    <property type="match status" value="1"/>
</dbReference>
<dbReference type="Proteomes" id="UP000199541">
    <property type="component" value="Unassembled WGS sequence"/>
</dbReference>
<dbReference type="EMBL" id="BNAB01000013">
    <property type="protein sequence ID" value="GHE03728.1"/>
    <property type="molecule type" value="Genomic_DNA"/>
</dbReference>
<evidence type="ECO:0000259" key="1">
    <source>
        <dbReference type="Pfam" id="PF02954"/>
    </source>
</evidence>
<gene>
    <name evidence="2" type="ORF">GCM10008024_28240</name>
    <name evidence="3" type="ORF">SAMN05444006_12713</name>
</gene>
<name>A0AAN4UT94_9RHOB</name>
<comment type="caution">
    <text evidence="2">The sequence shown here is derived from an EMBL/GenBank/DDBJ whole genome shotgun (WGS) entry which is preliminary data.</text>
</comment>
<dbReference type="Pfam" id="PF02954">
    <property type="entry name" value="HTH_8"/>
    <property type="match status" value="1"/>
</dbReference>
<dbReference type="RefSeq" id="WP_035839907.1">
    <property type="nucleotide sequence ID" value="NZ_BNAB01000013.1"/>
</dbReference>
<evidence type="ECO:0000313" key="3">
    <source>
        <dbReference type="EMBL" id="SDX73800.1"/>
    </source>
</evidence>
<dbReference type="EMBL" id="FNOB01000027">
    <property type="protein sequence ID" value="SDX73800.1"/>
    <property type="molecule type" value="Genomic_DNA"/>
</dbReference>
<evidence type="ECO:0000313" key="2">
    <source>
        <dbReference type="EMBL" id="GHE03728.1"/>
    </source>
</evidence>
<dbReference type="PRINTS" id="PR01590">
    <property type="entry name" value="HTHFIS"/>
</dbReference>
<evidence type="ECO:0000313" key="5">
    <source>
        <dbReference type="Proteomes" id="UP000634647"/>
    </source>
</evidence>
<organism evidence="2 5">
    <name type="scientific">Allgaiera indica</name>
    <dbReference type="NCBI Taxonomy" id="765699"/>
    <lineage>
        <taxon>Bacteria</taxon>
        <taxon>Pseudomonadati</taxon>
        <taxon>Pseudomonadota</taxon>
        <taxon>Alphaproteobacteria</taxon>
        <taxon>Rhodobacterales</taxon>
        <taxon>Paracoccaceae</taxon>
        <taxon>Allgaiera</taxon>
    </lineage>
</organism>
<sequence>MLSKFEECGGEAAATVQVCLEGRPLSDVIKEVEAAYLGHVLTKADGNKTKAAELAGVATDTFRKKLSLYRIRAVFRVC</sequence>
<dbReference type="Proteomes" id="UP000634647">
    <property type="component" value="Unassembled WGS sequence"/>
</dbReference>
<proteinExistence type="predicted"/>
<keyword evidence="4" id="KW-1185">Reference proteome</keyword>
<dbReference type="AlphaFoldDB" id="A0AAN4UT94"/>
<reference evidence="2" key="3">
    <citation type="submission" date="2023-06" db="EMBL/GenBank/DDBJ databases">
        <authorList>
            <person name="Sun Q."/>
            <person name="Zhou Y."/>
        </authorList>
    </citation>
    <scope>NUCLEOTIDE SEQUENCE</scope>
    <source>
        <strain evidence="2">CGMCC 1.10859</strain>
    </source>
</reference>
<reference evidence="3 4" key="2">
    <citation type="submission" date="2016-10" db="EMBL/GenBank/DDBJ databases">
        <authorList>
            <person name="Varghese N."/>
            <person name="Submissions S."/>
        </authorList>
    </citation>
    <scope>NUCLEOTIDE SEQUENCE [LARGE SCALE GENOMIC DNA]</scope>
    <source>
        <strain evidence="3 4">DSM 24802</strain>
    </source>
</reference>
<dbReference type="SUPFAM" id="SSF46689">
    <property type="entry name" value="Homeodomain-like"/>
    <property type="match status" value="1"/>
</dbReference>
<evidence type="ECO:0000313" key="4">
    <source>
        <dbReference type="Proteomes" id="UP000199541"/>
    </source>
</evidence>
<reference evidence="2" key="1">
    <citation type="journal article" date="2014" name="Int. J. Syst. Evol. Microbiol.">
        <title>Complete genome sequence of Corynebacterium casei LMG S-19264T (=DSM 44701T), isolated from a smear-ripened cheese.</title>
        <authorList>
            <consortium name="US DOE Joint Genome Institute (JGI-PGF)"/>
            <person name="Walter F."/>
            <person name="Albersmeier A."/>
            <person name="Kalinowski J."/>
            <person name="Ruckert C."/>
        </authorList>
    </citation>
    <scope>NUCLEOTIDE SEQUENCE</scope>
    <source>
        <strain evidence="2">CGMCC 1.10859</strain>
    </source>
</reference>
<dbReference type="InterPro" id="IPR002197">
    <property type="entry name" value="HTH_Fis"/>
</dbReference>